<evidence type="ECO:0000313" key="6">
    <source>
        <dbReference type="EMBL" id="TGZ46049.1"/>
    </source>
</evidence>
<reference evidence="6 7" key="1">
    <citation type="journal article" date="2019" name="Philos. Trans. R. Soc. Lond., B, Biol. Sci.">
        <title>Ant behaviour and brain gene expression of defending hosts depend on the ecological success of the intruding social parasite.</title>
        <authorList>
            <person name="Kaur R."/>
            <person name="Stoldt M."/>
            <person name="Jongepier E."/>
            <person name="Feldmeyer B."/>
            <person name="Menzel F."/>
            <person name="Bornberg-Bauer E."/>
            <person name="Foitzik S."/>
        </authorList>
    </citation>
    <scope>NUCLEOTIDE SEQUENCE [LARGE SCALE GENOMIC DNA]</scope>
    <source>
        <tissue evidence="6">Whole body</tissue>
    </source>
</reference>
<keyword evidence="7" id="KW-1185">Reference proteome</keyword>
<dbReference type="GO" id="GO:0016020">
    <property type="term" value="C:membrane"/>
    <property type="evidence" value="ECO:0007669"/>
    <property type="project" value="UniProtKB-SubCell"/>
</dbReference>
<dbReference type="AlphaFoldDB" id="A0A4S2KE61"/>
<evidence type="ECO:0000313" key="7">
    <source>
        <dbReference type="Proteomes" id="UP000310200"/>
    </source>
</evidence>
<evidence type="ECO:0000256" key="5">
    <source>
        <dbReference type="SAM" id="Phobius"/>
    </source>
</evidence>
<accession>A0A4S2KE61</accession>
<evidence type="ECO:0000256" key="3">
    <source>
        <dbReference type="ARBA" id="ARBA00022989"/>
    </source>
</evidence>
<dbReference type="Proteomes" id="UP000310200">
    <property type="component" value="Unassembled WGS sequence"/>
</dbReference>
<dbReference type="PANTHER" id="PTHR21706:SF15">
    <property type="entry name" value="TRANSMEMBRANE PROTEIN 65"/>
    <property type="match status" value="1"/>
</dbReference>
<comment type="caution">
    <text evidence="6">The sequence shown here is derived from an EMBL/GenBank/DDBJ whole genome shotgun (WGS) entry which is preliminary data.</text>
</comment>
<evidence type="ECO:0000256" key="1">
    <source>
        <dbReference type="ARBA" id="ARBA00004141"/>
    </source>
</evidence>
<proteinExistence type="predicted"/>
<sequence>MCLSMTVLGRRGFIPRDVARLSVTVKQPRCSSRNEMLMSDTLSQRCPASLRVDDVSRVVLGWPRGSSRTFSSARTPISPDAVVDALTKHQAKELVSKLTSEERGMFLTALKEYKSQEEKAGFEGQLAAIRWRSKFGRPTNIPSLGEVDPTGTYCPMPDDWLNNKYVEHVAEPTTKDLVLVAIANAIPFVGFGFLDNFIMIVAGDQIELILNQRFPISTMAAAALGNTVSDVIGIGSVHYVEMFVQKIGIEAPKLTLAQLRLPRTRIAANVGRVIGVTIGCILGMTPIGLAALFRNGS</sequence>
<evidence type="ECO:0000256" key="4">
    <source>
        <dbReference type="ARBA" id="ARBA00023136"/>
    </source>
</evidence>
<dbReference type="EMBL" id="QBLH01002999">
    <property type="protein sequence ID" value="TGZ46049.1"/>
    <property type="molecule type" value="Genomic_DNA"/>
</dbReference>
<dbReference type="GO" id="GO:0005739">
    <property type="term" value="C:mitochondrion"/>
    <property type="evidence" value="ECO:0007669"/>
    <property type="project" value="TreeGrafter"/>
</dbReference>
<dbReference type="Pfam" id="PF10507">
    <property type="entry name" value="TMEM65"/>
    <property type="match status" value="1"/>
</dbReference>
<dbReference type="PANTHER" id="PTHR21706">
    <property type="entry name" value="TRANSMEMBRANE PROTEIN 65"/>
    <property type="match status" value="1"/>
</dbReference>
<evidence type="ECO:0000256" key="2">
    <source>
        <dbReference type="ARBA" id="ARBA00022692"/>
    </source>
</evidence>
<comment type="subcellular location">
    <subcellularLocation>
        <location evidence="1">Membrane</location>
        <topology evidence="1">Multi-pass membrane protein</topology>
    </subcellularLocation>
</comment>
<protein>
    <submittedName>
        <fullName evidence="6">Transmembrane protein</fullName>
    </submittedName>
</protein>
<name>A0A4S2KE61_9HYME</name>
<gene>
    <name evidence="6" type="ORF">DBV15_09720</name>
</gene>
<keyword evidence="3 5" id="KW-1133">Transmembrane helix</keyword>
<dbReference type="STRING" id="300112.A0A4S2KE61"/>
<dbReference type="InterPro" id="IPR019537">
    <property type="entry name" value="TMEM65"/>
</dbReference>
<keyword evidence="2 5" id="KW-0812">Transmembrane</keyword>
<organism evidence="6 7">
    <name type="scientific">Temnothorax longispinosus</name>
    <dbReference type="NCBI Taxonomy" id="300112"/>
    <lineage>
        <taxon>Eukaryota</taxon>
        <taxon>Metazoa</taxon>
        <taxon>Ecdysozoa</taxon>
        <taxon>Arthropoda</taxon>
        <taxon>Hexapoda</taxon>
        <taxon>Insecta</taxon>
        <taxon>Pterygota</taxon>
        <taxon>Neoptera</taxon>
        <taxon>Endopterygota</taxon>
        <taxon>Hymenoptera</taxon>
        <taxon>Apocrita</taxon>
        <taxon>Aculeata</taxon>
        <taxon>Formicoidea</taxon>
        <taxon>Formicidae</taxon>
        <taxon>Myrmicinae</taxon>
        <taxon>Temnothorax</taxon>
    </lineage>
</organism>
<keyword evidence="4 5" id="KW-0472">Membrane</keyword>
<feature type="transmembrane region" description="Helical" evidence="5">
    <location>
        <begin position="273"/>
        <end position="293"/>
    </location>
</feature>